<keyword evidence="7" id="KW-0594">Phospholipid biosynthesis</keyword>
<dbReference type="PROSITE" id="PS50146">
    <property type="entry name" value="DAGK"/>
    <property type="match status" value="1"/>
</dbReference>
<evidence type="ECO:0000256" key="3">
    <source>
        <dbReference type="ARBA" id="ARBA00022679"/>
    </source>
</evidence>
<gene>
    <name evidence="10" type="ORF">ACFO5I_00670</name>
</gene>
<proteinExistence type="inferred from homology"/>
<comment type="similarity">
    <text evidence="2">Belongs to the diacylglycerol/lipid kinase family.</text>
</comment>
<dbReference type="Pfam" id="PF00781">
    <property type="entry name" value="DAGK_cat"/>
    <property type="match status" value="1"/>
</dbReference>
<keyword evidence="7" id="KW-0444">Lipid biosynthesis</keyword>
<dbReference type="EC" id="2.7.1.-" evidence="10"/>
<accession>A0ABV9MTC3</accession>
<keyword evidence="8" id="KW-1208">Phospholipid metabolism</keyword>
<dbReference type="EMBL" id="JBHSGS010000005">
    <property type="protein sequence ID" value="MFC4718284.1"/>
    <property type="molecule type" value="Genomic_DNA"/>
</dbReference>
<keyword evidence="7" id="KW-0443">Lipid metabolism</keyword>
<keyword evidence="11" id="KW-1185">Reference proteome</keyword>
<reference evidence="11" key="1">
    <citation type="journal article" date="2019" name="Int. J. Syst. Evol. Microbiol.">
        <title>The Global Catalogue of Microorganisms (GCM) 10K type strain sequencing project: providing services to taxonomists for standard genome sequencing and annotation.</title>
        <authorList>
            <consortium name="The Broad Institute Genomics Platform"/>
            <consortium name="The Broad Institute Genome Sequencing Center for Infectious Disease"/>
            <person name="Wu L."/>
            <person name="Ma J."/>
        </authorList>
    </citation>
    <scope>NUCLEOTIDE SEQUENCE [LARGE SCALE GENOMIC DNA]</scope>
    <source>
        <strain evidence="11">CGMCC 1.19032</strain>
    </source>
</reference>
<evidence type="ECO:0000256" key="1">
    <source>
        <dbReference type="ARBA" id="ARBA00001946"/>
    </source>
</evidence>
<comment type="cofactor">
    <cofactor evidence="1">
        <name>Mg(2+)</name>
        <dbReference type="ChEBI" id="CHEBI:18420"/>
    </cofactor>
</comment>
<name>A0ABV9MTC3_9ENTE</name>
<evidence type="ECO:0000256" key="6">
    <source>
        <dbReference type="ARBA" id="ARBA00022840"/>
    </source>
</evidence>
<organism evidence="10 11">
    <name type="scientific">Enterococcus lemanii</name>
    <dbReference type="NCBI Taxonomy" id="1159752"/>
    <lineage>
        <taxon>Bacteria</taxon>
        <taxon>Bacillati</taxon>
        <taxon>Bacillota</taxon>
        <taxon>Bacilli</taxon>
        <taxon>Lactobacillales</taxon>
        <taxon>Enterococcaceae</taxon>
        <taxon>Enterococcus</taxon>
    </lineage>
</organism>
<dbReference type="InterPro" id="IPR005218">
    <property type="entry name" value="Diacylglycerol/lipid_kinase"/>
</dbReference>
<keyword evidence="6" id="KW-0067">ATP-binding</keyword>
<dbReference type="InterPro" id="IPR050187">
    <property type="entry name" value="Lipid_Phosphate_FormReg"/>
</dbReference>
<dbReference type="Gene3D" id="3.40.50.10330">
    <property type="entry name" value="Probable inorganic polyphosphate/atp-NAD kinase, domain 1"/>
    <property type="match status" value="1"/>
</dbReference>
<evidence type="ECO:0000256" key="7">
    <source>
        <dbReference type="ARBA" id="ARBA00023209"/>
    </source>
</evidence>
<evidence type="ECO:0000313" key="11">
    <source>
        <dbReference type="Proteomes" id="UP001595969"/>
    </source>
</evidence>
<feature type="domain" description="DAGKc" evidence="9">
    <location>
        <begin position="1"/>
        <end position="146"/>
    </location>
</feature>
<dbReference type="NCBIfam" id="TIGR00147">
    <property type="entry name" value="YegS/Rv2252/BmrU family lipid kinase"/>
    <property type="match status" value="1"/>
</dbReference>
<dbReference type="InterPro" id="IPR045540">
    <property type="entry name" value="YegS/DAGK_C"/>
</dbReference>
<dbReference type="Gene3D" id="2.60.200.40">
    <property type="match status" value="1"/>
</dbReference>
<comment type="caution">
    <text evidence="10">The sequence shown here is derived from an EMBL/GenBank/DDBJ whole genome shotgun (WGS) entry which is preliminary data.</text>
</comment>
<keyword evidence="4" id="KW-0547">Nucleotide-binding</keyword>
<keyword evidence="3 10" id="KW-0808">Transferase</keyword>
<dbReference type="SMART" id="SM00046">
    <property type="entry name" value="DAGKc"/>
    <property type="match status" value="1"/>
</dbReference>
<evidence type="ECO:0000256" key="2">
    <source>
        <dbReference type="ARBA" id="ARBA00005983"/>
    </source>
</evidence>
<sequence>MKFHYHLLINPASGGGKGTIVADKIIQLLKNNQYFFSTYYTEYANHEIEYLNELVDQYLTPWGKKENLSEPFFHLLIVIGGDGTLHQVVEALHLLNKEIPVAFIPAGSGNDFARGFGISREPVKAFWQIIKAQEPKNINILAYHEQASDKKGIILNNLGIGIDGAIVHQANTTASKQKLSKYKLGAFVYIVSALKILFQQKGFPVLIEANGKEYNFKKAFLCTTTTHPYFGGGVAIAPTANSSVVNFDFILVERHSLLKVLGLLFLLPFKKHDKAKSFIQINTTKLRIISTTAQFGQVDGEVILPNAFDYVITPAKQKLWS</sequence>
<dbReference type="Pfam" id="PF19279">
    <property type="entry name" value="YegS_C"/>
    <property type="match status" value="1"/>
</dbReference>
<dbReference type="InterPro" id="IPR016064">
    <property type="entry name" value="NAD/diacylglycerol_kinase_sf"/>
</dbReference>
<dbReference type="PANTHER" id="PTHR12358">
    <property type="entry name" value="SPHINGOSINE KINASE"/>
    <property type="match status" value="1"/>
</dbReference>
<protein>
    <submittedName>
        <fullName evidence="10">Diacylglycerol/lipid kinase family protein</fullName>
        <ecNumber evidence="10">2.7.1.-</ecNumber>
    </submittedName>
</protein>
<dbReference type="PANTHER" id="PTHR12358:SF54">
    <property type="entry name" value="SPHINGOSINE KINASE RELATED PROTEIN"/>
    <property type="match status" value="1"/>
</dbReference>
<dbReference type="RefSeq" id="WP_204654948.1">
    <property type="nucleotide sequence ID" value="NZ_JAFBFD010000045.1"/>
</dbReference>
<evidence type="ECO:0000256" key="5">
    <source>
        <dbReference type="ARBA" id="ARBA00022777"/>
    </source>
</evidence>
<dbReference type="GO" id="GO:0016301">
    <property type="term" value="F:kinase activity"/>
    <property type="evidence" value="ECO:0007669"/>
    <property type="project" value="UniProtKB-KW"/>
</dbReference>
<dbReference type="InterPro" id="IPR017438">
    <property type="entry name" value="ATP-NAD_kinase_N"/>
</dbReference>
<evidence type="ECO:0000256" key="8">
    <source>
        <dbReference type="ARBA" id="ARBA00023264"/>
    </source>
</evidence>
<evidence type="ECO:0000256" key="4">
    <source>
        <dbReference type="ARBA" id="ARBA00022741"/>
    </source>
</evidence>
<keyword evidence="5 10" id="KW-0418">Kinase</keyword>
<evidence type="ECO:0000313" key="10">
    <source>
        <dbReference type="EMBL" id="MFC4718284.1"/>
    </source>
</evidence>
<evidence type="ECO:0000259" key="9">
    <source>
        <dbReference type="PROSITE" id="PS50146"/>
    </source>
</evidence>
<dbReference type="SUPFAM" id="SSF111331">
    <property type="entry name" value="NAD kinase/diacylglycerol kinase-like"/>
    <property type="match status" value="1"/>
</dbReference>
<dbReference type="Proteomes" id="UP001595969">
    <property type="component" value="Unassembled WGS sequence"/>
</dbReference>
<dbReference type="InterPro" id="IPR001206">
    <property type="entry name" value="Diacylglycerol_kinase_cat_dom"/>
</dbReference>